<dbReference type="Pfam" id="PF00535">
    <property type="entry name" value="Glycos_transf_2"/>
    <property type="match status" value="1"/>
</dbReference>
<feature type="domain" description="Glycosyltransferase 2-like" evidence="1">
    <location>
        <begin position="1"/>
        <end position="131"/>
    </location>
</feature>
<dbReference type="InterPro" id="IPR029044">
    <property type="entry name" value="Nucleotide-diphossugar_trans"/>
</dbReference>
<gene>
    <name evidence="2" type="ORF">JFN88_15960</name>
</gene>
<dbReference type="InterPro" id="IPR001173">
    <property type="entry name" value="Glyco_trans_2-like"/>
</dbReference>
<dbReference type="SUPFAM" id="SSF53448">
    <property type="entry name" value="Nucleotide-diphospho-sugar transferases"/>
    <property type="match status" value="1"/>
</dbReference>
<dbReference type="Gene3D" id="1.25.40.10">
    <property type="entry name" value="Tetratricopeptide repeat domain"/>
    <property type="match status" value="1"/>
</dbReference>
<dbReference type="SMART" id="SM00028">
    <property type="entry name" value="TPR"/>
    <property type="match status" value="2"/>
</dbReference>
<sequence length="373" mass="42831">MIVKNEAASIGRCLDSVKNIVNEIVIVDTGSSDNTLEICKTFDAQVFSFPWNDSFAEARNFGLNHARGDWIMWLDADEQCTISDLKAFSEQLKQETELIYAVHLVNYIGKDTNPDHAFHITQPRLIRNHRGFKFINRIHETFDLTNAAPYLLNQNIPVISAVFHHYGYMDDVIYAKNKVHRNIALLQREISDQTHSPWMEYHLAVEYARLQYYEESFKFVNLSIARFVESQLMPPSLLYRLKYSVLIASGNLQPAQEGIEKALLLYPDYIDLHFYKALILYLMNQFDEALEQFEHCLAIGDQITSHLSLKGTGSFQAWYYKGLCYEQLGCPDKAADAYQKAADLSCGYEPAINALKKRHSDSATNRLFSDLLL</sequence>
<evidence type="ECO:0000313" key="2">
    <source>
        <dbReference type="EMBL" id="MBJ6362714.1"/>
    </source>
</evidence>
<dbReference type="InterPro" id="IPR019734">
    <property type="entry name" value="TPR_rpt"/>
</dbReference>
<evidence type="ECO:0000313" key="3">
    <source>
        <dbReference type="Proteomes" id="UP000640274"/>
    </source>
</evidence>
<dbReference type="PANTHER" id="PTHR43630">
    <property type="entry name" value="POLY-BETA-1,6-N-ACETYL-D-GLUCOSAMINE SYNTHASE"/>
    <property type="match status" value="1"/>
</dbReference>
<dbReference type="EMBL" id="JAELUP010000089">
    <property type="protein sequence ID" value="MBJ6362714.1"/>
    <property type="molecule type" value="Genomic_DNA"/>
</dbReference>
<dbReference type="CDD" id="cd02511">
    <property type="entry name" value="Beta4Glucosyltransferase"/>
    <property type="match status" value="1"/>
</dbReference>
<dbReference type="PANTHER" id="PTHR43630:SF2">
    <property type="entry name" value="GLYCOSYLTRANSFERASE"/>
    <property type="match status" value="1"/>
</dbReference>
<dbReference type="InterPro" id="IPR011990">
    <property type="entry name" value="TPR-like_helical_dom_sf"/>
</dbReference>
<reference evidence="2" key="1">
    <citation type="submission" date="2020-12" db="EMBL/GenBank/DDBJ databases">
        <authorList>
            <person name="Huq M.A."/>
        </authorList>
    </citation>
    <scope>NUCLEOTIDE SEQUENCE</scope>
    <source>
        <strain evidence="2">MAHUQ-46</strain>
    </source>
</reference>
<dbReference type="Gene3D" id="3.90.550.10">
    <property type="entry name" value="Spore Coat Polysaccharide Biosynthesis Protein SpsA, Chain A"/>
    <property type="match status" value="1"/>
</dbReference>
<accession>A0A934J3Q2</accession>
<keyword evidence="3" id="KW-1185">Reference proteome</keyword>
<dbReference type="SUPFAM" id="SSF48452">
    <property type="entry name" value="TPR-like"/>
    <property type="match status" value="1"/>
</dbReference>
<dbReference type="Pfam" id="PF00515">
    <property type="entry name" value="TPR_1"/>
    <property type="match status" value="1"/>
</dbReference>
<name>A0A934J3Q2_9BACL</name>
<proteinExistence type="predicted"/>
<protein>
    <submittedName>
        <fullName evidence="2">Glycosyltransferase</fullName>
    </submittedName>
</protein>
<comment type="caution">
    <text evidence="2">The sequence shown here is derived from an EMBL/GenBank/DDBJ whole genome shotgun (WGS) entry which is preliminary data.</text>
</comment>
<dbReference type="AlphaFoldDB" id="A0A934J3Q2"/>
<dbReference type="Proteomes" id="UP000640274">
    <property type="component" value="Unassembled WGS sequence"/>
</dbReference>
<organism evidence="2 3">
    <name type="scientific">Paenibacillus roseus</name>
    <dbReference type="NCBI Taxonomy" id="2798579"/>
    <lineage>
        <taxon>Bacteria</taxon>
        <taxon>Bacillati</taxon>
        <taxon>Bacillota</taxon>
        <taxon>Bacilli</taxon>
        <taxon>Bacillales</taxon>
        <taxon>Paenibacillaceae</taxon>
        <taxon>Paenibacillus</taxon>
    </lineage>
</organism>
<evidence type="ECO:0000259" key="1">
    <source>
        <dbReference type="Pfam" id="PF00535"/>
    </source>
</evidence>